<dbReference type="GO" id="GO:0016226">
    <property type="term" value="P:iron-sulfur cluster assembly"/>
    <property type="evidence" value="ECO:0007669"/>
    <property type="project" value="TreeGrafter"/>
</dbReference>
<accession>A0A8S1LCK3</accession>
<keyword evidence="1" id="KW-0853">WD repeat</keyword>
<sequence>MYKPKMIENEKDLVCQMNHKQSISMIVLDSNLSSNQRLLCQQCIDVFKTDAQIIEFKKVIQIIEDNKIKSLDILENLIKQNIQYIELFQTQVFNLKSHLVQQLDHLINNTKDWVLNLQSTGSKYSQYSFYQELDLIIMNQQSTQNDQINLNDQIKIINDAWKTEVNYQLEIFKSFKEYQQSKDILKNLTNQSQQEQIKSNIIINQIINQDKEQKKQITDNVIIQQQQLSPYKLQFIDDSIQQEEWCNAIVFDPTGKIMVSINGEDIIIWNINNRKINHAHLLQGHSQNVSCLIYSLINNYFISGSFDNSIRIWKYQNNNQWQSSKPYNEHKHCISCIILTSKEDQLISCSFDRSIKVWIIDLNNNELKLLYSLEKHTDYVFSLSLNQTERVLVSCGVDGQIIIWKKQLNSQWQFQIKFYISNYQTYFFFKFFMQIILINCNYYNKTIKEYGFHVKFLQENQFIWVPYSSHNLCVFECKDEDQYQENIEKRIQFQKDNQRGVNYLLFPIIYNKDKNLICLRRAQHIFIIKVQINGFLSIVEQLDCQDCYIYGSLTNNGQYLVYWGEKTKKYKTYEILYK</sequence>
<dbReference type="OrthoDB" id="306181at2759"/>
<feature type="repeat" description="WD" evidence="1">
    <location>
        <begin position="327"/>
        <end position="358"/>
    </location>
</feature>
<dbReference type="Proteomes" id="UP000692954">
    <property type="component" value="Unassembled WGS sequence"/>
</dbReference>
<comment type="caution">
    <text evidence="2">The sequence shown here is derived from an EMBL/GenBank/DDBJ whole genome shotgun (WGS) entry which is preliminary data.</text>
</comment>
<dbReference type="EMBL" id="CAJJDN010000020">
    <property type="protein sequence ID" value="CAD8065768.1"/>
    <property type="molecule type" value="Genomic_DNA"/>
</dbReference>
<dbReference type="PROSITE" id="PS50294">
    <property type="entry name" value="WD_REPEATS_REGION"/>
    <property type="match status" value="2"/>
</dbReference>
<proteinExistence type="predicted"/>
<organism evidence="2 3">
    <name type="scientific">Paramecium sonneborni</name>
    <dbReference type="NCBI Taxonomy" id="65129"/>
    <lineage>
        <taxon>Eukaryota</taxon>
        <taxon>Sar</taxon>
        <taxon>Alveolata</taxon>
        <taxon>Ciliophora</taxon>
        <taxon>Intramacronucleata</taxon>
        <taxon>Oligohymenophorea</taxon>
        <taxon>Peniculida</taxon>
        <taxon>Parameciidae</taxon>
        <taxon>Paramecium</taxon>
    </lineage>
</organism>
<dbReference type="GO" id="GO:0097361">
    <property type="term" value="C:cytosolic [4Fe-4S] assembly targeting complex"/>
    <property type="evidence" value="ECO:0007669"/>
    <property type="project" value="TreeGrafter"/>
</dbReference>
<evidence type="ECO:0000313" key="3">
    <source>
        <dbReference type="Proteomes" id="UP000692954"/>
    </source>
</evidence>
<dbReference type="PANTHER" id="PTHR19920">
    <property type="entry name" value="WD40 PROTEIN CIAO1"/>
    <property type="match status" value="1"/>
</dbReference>
<dbReference type="PROSITE" id="PS50082">
    <property type="entry name" value="WD_REPEATS_2"/>
    <property type="match status" value="3"/>
</dbReference>
<evidence type="ECO:0008006" key="4">
    <source>
        <dbReference type="Google" id="ProtNLM"/>
    </source>
</evidence>
<dbReference type="Pfam" id="PF00400">
    <property type="entry name" value="WD40"/>
    <property type="match status" value="3"/>
</dbReference>
<dbReference type="AlphaFoldDB" id="A0A8S1LCK3"/>
<evidence type="ECO:0000256" key="1">
    <source>
        <dbReference type="PROSITE-ProRule" id="PRU00221"/>
    </source>
</evidence>
<feature type="repeat" description="WD" evidence="1">
    <location>
        <begin position="373"/>
        <end position="405"/>
    </location>
</feature>
<gene>
    <name evidence="2" type="ORF">PSON_ATCC_30995.1.T0200411</name>
</gene>
<dbReference type="PANTHER" id="PTHR19920:SF0">
    <property type="entry name" value="CYTOSOLIC IRON-SULFUR PROTEIN ASSEMBLY PROTEIN CIAO1-RELATED"/>
    <property type="match status" value="1"/>
</dbReference>
<dbReference type="SMART" id="SM00320">
    <property type="entry name" value="WD40"/>
    <property type="match status" value="4"/>
</dbReference>
<protein>
    <recommendedName>
        <fullName evidence="4">WD40-repeat-containing domain</fullName>
    </recommendedName>
</protein>
<keyword evidence="3" id="KW-1185">Reference proteome</keyword>
<evidence type="ECO:0000313" key="2">
    <source>
        <dbReference type="EMBL" id="CAD8065768.1"/>
    </source>
</evidence>
<feature type="repeat" description="WD" evidence="1">
    <location>
        <begin position="282"/>
        <end position="323"/>
    </location>
</feature>
<dbReference type="InterPro" id="IPR001680">
    <property type="entry name" value="WD40_rpt"/>
</dbReference>
<dbReference type="CDD" id="cd05162">
    <property type="entry name" value="PWWP"/>
    <property type="match status" value="1"/>
</dbReference>
<reference evidence="2" key="1">
    <citation type="submission" date="2021-01" db="EMBL/GenBank/DDBJ databases">
        <authorList>
            <consortium name="Genoscope - CEA"/>
            <person name="William W."/>
        </authorList>
    </citation>
    <scope>NUCLEOTIDE SEQUENCE</scope>
</reference>
<name>A0A8S1LCK3_9CILI</name>